<dbReference type="EMBL" id="JBHTND010000023">
    <property type="protein sequence ID" value="MFD1303102.1"/>
    <property type="molecule type" value="Genomic_DNA"/>
</dbReference>
<reference evidence="2" key="1">
    <citation type="journal article" date="2019" name="Int. J. Syst. Evol. Microbiol.">
        <title>The Global Catalogue of Microorganisms (GCM) 10K type strain sequencing project: providing services to taxonomists for standard genome sequencing and annotation.</title>
        <authorList>
            <consortium name="The Broad Institute Genomics Platform"/>
            <consortium name="The Broad Institute Genome Sequencing Center for Infectious Disease"/>
            <person name="Wu L."/>
            <person name="Ma J."/>
        </authorList>
    </citation>
    <scope>NUCLEOTIDE SEQUENCE [LARGE SCALE GENOMIC DNA]</scope>
    <source>
        <strain evidence="2">CCUG 56108</strain>
    </source>
</reference>
<dbReference type="Proteomes" id="UP001597176">
    <property type="component" value="Unassembled WGS sequence"/>
</dbReference>
<gene>
    <name evidence="1" type="ORF">ACFQ4G_16135</name>
</gene>
<evidence type="ECO:0000313" key="2">
    <source>
        <dbReference type="Proteomes" id="UP001597176"/>
    </source>
</evidence>
<proteinExistence type="predicted"/>
<accession>A0ABW3X145</accession>
<comment type="caution">
    <text evidence="1">The sequence shown here is derived from an EMBL/GenBank/DDBJ whole genome shotgun (WGS) entry which is preliminary data.</text>
</comment>
<organism evidence="1 2">
    <name type="scientific">Methylobacterium marchantiae</name>
    <dbReference type="NCBI Taxonomy" id="600331"/>
    <lineage>
        <taxon>Bacteria</taxon>
        <taxon>Pseudomonadati</taxon>
        <taxon>Pseudomonadota</taxon>
        <taxon>Alphaproteobacteria</taxon>
        <taxon>Hyphomicrobiales</taxon>
        <taxon>Methylobacteriaceae</taxon>
        <taxon>Methylobacterium</taxon>
    </lineage>
</organism>
<protein>
    <submittedName>
        <fullName evidence="1">Uncharacterized protein</fullName>
    </submittedName>
</protein>
<name>A0ABW3X145_9HYPH</name>
<dbReference type="RefSeq" id="WP_238207197.1">
    <property type="nucleotide sequence ID" value="NZ_JBHTND010000023.1"/>
</dbReference>
<evidence type="ECO:0000313" key="1">
    <source>
        <dbReference type="EMBL" id="MFD1303102.1"/>
    </source>
</evidence>
<keyword evidence="2" id="KW-1185">Reference proteome</keyword>
<sequence>MANDPIFDIDTPIPGKPASLEVDPALPEPVRDHLGQQLRSVFATNDDAPRFLGDPAVPEEFAPQLRRLETRLKTHEEGTVAVEQALDGMLDDLKEVHSVPARCTP</sequence>